<accession>K3X5Z1</accession>
<feature type="compositionally biased region" description="Polar residues" evidence="2">
    <location>
        <begin position="337"/>
        <end position="377"/>
    </location>
</feature>
<keyword evidence="3" id="KW-1133">Transmembrane helix</keyword>
<keyword evidence="3" id="KW-0812">Transmembrane</keyword>
<dbReference type="Proteomes" id="UP000019132">
    <property type="component" value="Unassembled WGS sequence"/>
</dbReference>
<dbReference type="HOGENOM" id="CLU_019204_0_0_1"/>
<sequence length="586" mass="60916">MRGKVCAALAAALLTGVDARAMADGALTAVVSQYIIATPDIGSCRLQGISATSDNFKNYASVSGMDSTLNEGCARCIKATRSDDATKSVTAYVLDVCQGCASGQLKLSAAALTTLAVDTNSNNASVSYKYVSCPSSYMSGNVQACLMEGASNAYIPLQFFNSQKVIASVKIDGVNATSSKDSYLFSATSGQSKQGTSSWFTNITVEMTSTDGETLDGSFSFGASTGCATYTSQFSAASTGGADGSSATPATGSSVNVGAITGASVGGVAALLLIIGSVFFLRRRRVARAGASTPNEMENAGLTPKNKPSPPAPTFASDVSKSGKEDPEEPRSPTIDYEQSFSPAASLATSSIPQSLESPGNVHSVSSEGESQRSYANPPTYSFSSSLSNSPKKPKASTVATFSAPVVPVYSAPRPAAAPAYEHPGSQRYSDEDEGSGDRSSFDIDDMRDTEEMKSAEPGDVRSSAFFNGNRSSSQLYSTSYSSGNYPSSTVTSPQSYVRATSLRRNTATRAPAPIRTTSSISTDVTDGSSSAYTQDAGARQSYANYAPGSFRESSSGYSRESLNILGYPYSKQKSARNGSITEMQF</sequence>
<dbReference type="CDD" id="cd22191">
    <property type="entry name" value="DPBB_RlpA_EXP_N-like"/>
    <property type="match status" value="1"/>
</dbReference>
<dbReference type="eggNOG" id="ENOG502RYFI">
    <property type="taxonomic scope" value="Eukaryota"/>
</dbReference>
<protein>
    <recommendedName>
        <fullName evidence="7">Expansin-like EG45 domain-containing protein</fullName>
    </recommendedName>
</protein>
<keyword evidence="6" id="KW-1185">Reference proteome</keyword>
<dbReference type="PANTHER" id="PTHR31836:SF21">
    <property type="entry name" value="EXPANSIN-LIKE PROTEIN 7"/>
    <property type="match status" value="1"/>
</dbReference>
<dbReference type="Gene3D" id="2.40.40.10">
    <property type="entry name" value="RlpA-like domain"/>
    <property type="match status" value="1"/>
</dbReference>
<dbReference type="AlphaFoldDB" id="K3X5Z1"/>
<keyword evidence="3" id="KW-0472">Membrane</keyword>
<reference evidence="5" key="3">
    <citation type="submission" date="2015-02" db="UniProtKB">
        <authorList>
            <consortium name="EnsemblProtists"/>
        </authorList>
    </citation>
    <scope>IDENTIFICATION</scope>
    <source>
        <strain evidence="5">DAOM BR144</strain>
    </source>
</reference>
<feature type="compositionally biased region" description="Low complexity" evidence="2">
    <location>
        <begin position="378"/>
        <end position="391"/>
    </location>
</feature>
<feature type="chain" id="PRO_5003872886" description="Expansin-like EG45 domain-containing protein" evidence="4">
    <location>
        <begin position="20"/>
        <end position="586"/>
    </location>
</feature>
<dbReference type="InterPro" id="IPR036908">
    <property type="entry name" value="RlpA-like_sf"/>
</dbReference>
<evidence type="ECO:0000313" key="6">
    <source>
        <dbReference type="Proteomes" id="UP000019132"/>
    </source>
</evidence>
<name>K3X5Z1_GLOUD</name>
<dbReference type="EMBL" id="GL376612">
    <property type="status" value="NOT_ANNOTATED_CDS"/>
    <property type="molecule type" value="Genomic_DNA"/>
</dbReference>
<evidence type="ECO:0000256" key="1">
    <source>
        <dbReference type="ARBA" id="ARBA00022729"/>
    </source>
</evidence>
<evidence type="ECO:0000256" key="2">
    <source>
        <dbReference type="SAM" id="MobiDB-lite"/>
    </source>
</evidence>
<feature type="region of interest" description="Disordered" evidence="2">
    <location>
        <begin position="416"/>
        <end position="468"/>
    </location>
</feature>
<evidence type="ECO:0000256" key="4">
    <source>
        <dbReference type="SAM" id="SignalP"/>
    </source>
</evidence>
<evidence type="ECO:0008006" key="7">
    <source>
        <dbReference type="Google" id="ProtNLM"/>
    </source>
</evidence>
<feature type="compositionally biased region" description="Basic and acidic residues" evidence="2">
    <location>
        <begin position="436"/>
        <end position="460"/>
    </location>
</feature>
<reference evidence="6" key="1">
    <citation type="journal article" date="2010" name="Genome Biol.">
        <title>Genome sequence of the necrotrophic plant pathogen Pythium ultimum reveals original pathogenicity mechanisms and effector repertoire.</title>
        <authorList>
            <person name="Levesque C.A."/>
            <person name="Brouwer H."/>
            <person name="Cano L."/>
            <person name="Hamilton J.P."/>
            <person name="Holt C."/>
            <person name="Huitema E."/>
            <person name="Raffaele S."/>
            <person name="Robideau G.P."/>
            <person name="Thines M."/>
            <person name="Win J."/>
            <person name="Zerillo M.M."/>
            <person name="Beakes G.W."/>
            <person name="Boore J.L."/>
            <person name="Busam D."/>
            <person name="Dumas B."/>
            <person name="Ferriera S."/>
            <person name="Fuerstenberg S.I."/>
            <person name="Gachon C.M."/>
            <person name="Gaulin E."/>
            <person name="Govers F."/>
            <person name="Grenville-Briggs L."/>
            <person name="Horner N."/>
            <person name="Hostetler J."/>
            <person name="Jiang R.H."/>
            <person name="Johnson J."/>
            <person name="Krajaejun T."/>
            <person name="Lin H."/>
            <person name="Meijer H.J."/>
            <person name="Moore B."/>
            <person name="Morris P."/>
            <person name="Phuntmart V."/>
            <person name="Puiu D."/>
            <person name="Shetty J."/>
            <person name="Stajich J.E."/>
            <person name="Tripathy S."/>
            <person name="Wawra S."/>
            <person name="van West P."/>
            <person name="Whitty B.R."/>
            <person name="Coutinho P.M."/>
            <person name="Henrissat B."/>
            <person name="Martin F."/>
            <person name="Thomas P.D."/>
            <person name="Tyler B.M."/>
            <person name="De Vries R.P."/>
            <person name="Kamoun S."/>
            <person name="Yandell M."/>
            <person name="Tisserat N."/>
            <person name="Buell C.R."/>
        </authorList>
    </citation>
    <scope>NUCLEOTIDE SEQUENCE</scope>
    <source>
        <strain evidence="6">DAOM:BR144</strain>
    </source>
</reference>
<dbReference type="VEuPathDB" id="FungiDB:PYU1_G012614"/>
<dbReference type="InterPro" id="IPR051477">
    <property type="entry name" value="Expansin_CellWall"/>
</dbReference>
<feature type="region of interest" description="Disordered" evidence="2">
    <location>
        <begin position="291"/>
        <end position="399"/>
    </location>
</feature>
<proteinExistence type="predicted"/>
<evidence type="ECO:0000313" key="5">
    <source>
        <dbReference type="EnsemblProtists" id="PYU1_T012640"/>
    </source>
</evidence>
<evidence type="ECO:0000256" key="3">
    <source>
        <dbReference type="SAM" id="Phobius"/>
    </source>
</evidence>
<dbReference type="SUPFAM" id="SSF50685">
    <property type="entry name" value="Barwin-like endoglucanases"/>
    <property type="match status" value="1"/>
</dbReference>
<feature type="signal peptide" evidence="4">
    <location>
        <begin position="1"/>
        <end position="19"/>
    </location>
</feature>
<feature type="compositionally biased region" description="Polar residues" evidence="2">
    <location>
        <begin position="519"/>
        <end position="534"/>
    </location>
</feature>
<reference evidence="6" key="2">
    <citation type="submission" date="2010-04" db="EMBL/GenBank/DDBJ databases">
        <authorList>
            <person name="Buell R."/>
            <person name="Hamilton J."/>
            <person name="Hostetler J."/>
        </authorList>
    </citation>
    <scope>NUCLEOTIDE SEQUENCE [LARGE SCALE GENOMIC DNA]</scope>
    <source>
        <strain evidence="6">DAOM:BR144</strain>
    </source>
</reference>
<dbReference type="Gene3D" id="2.60.40.760">
    <property type="entry name" value="Expansin, cellulose-binding-like domain"/>
    <property type="match status" value="1"/>
</dbReference>
<feature type="region of interest" description="Disordered" evidence="2">
    <location>
        <begin position="519"/>
        <end position="539"/>
    </location>
</feature>
<feature type="transmembrane region" description="Helical" evidence="3">
    <location>
        <begin position="257"/>
        <end position="281"/>
    </location>
</feature>
<dbReference type="PANTHER" id="PTHR31836">
    <property type="match status" value="1"/>
</dbReference>
<dbReference type="EnsemblProtists" id="PYU1_T012640">
    <property type="protein sequence ID" value="PYU1_T012640"/>
    <property type="gene ID" value="PYU1_G012614"/>
</dbReference>
<organism evidence="5 6">
    <name type="scientific">Globisporangium ultimum (strain ATCC 200006 / CBS 805.95 / DAOM BR144)</name>
    <name type="common">Pythium ultimum</name>
    <dbReference type="NCBI Taxonomy" id="431595"/>
    <lineage>
        <taxon>Eukaryota</taxon>
        <taxon>Sar</taxon>
        <taxon>Stramenopiles</taxon>
        <taxon>Oomycota</taxon>
        <taxon>Peronosporomycetes</taxon>
        <taxon>Pythiales</taxon>
        <taxon>Pythiaceae</taxon>
        <taxon>Globisporangium</taxon>
    </lineage>
</organism>
<feature type="compositionally biased region" description="Basic and acidic residues" evidence="2">
    <location>
        <begin position="321"/>
        <end position="331"/>
    </location>
</feature>
<dbReference type="InParanoid" id="K3X5Z1"/>
<keyword evidence="1 4" id="KW-0732">Signal</keyword>
<dbReference type="InterPro" id="IPR036749">
    <property type="entry name" value="Expansin_CBD_sf"/>
</dbReference>
<dbReference type="OMA" id="FYNSQKV"/>